<organism evidence="3 4">
    <name type="scientific">candidate division WOR-3 bacterium 4484_100</name>
    <dbReference type="NCBI Taxonomy" id="1936077"/>
    <lineage>
        <taxon>Bacteria</taxon>
        <taxon>Bacteria division WOR-3</taxon>
    </lineage>
</organism>
<dbReference type="Pfam" id="PF13399">
    <property type="entry name" value="LytR_C"/>
    <property type="match status" value="1"/>
</dbReference>
<evidence type="ECO:0000313" key="3">
    <source>
        <dbReference type="EMBL" id="OPX18316.1"/>
    </source>
</evidence>
<dbReference type="InterPro" id="IPR027381">
    <property type="entry name" value="LytR/CpsA/Psr_C"/>
</dbReference>
<evidence type="ECO:0000259" key="2">
    <source>
        <dbReference type="Pfam" id="PF13399"/>
    </source>
</evidence>
<proteinExistence type="predicted"/>
<keyword evidence="1" id="KW-0812">Transmembrane</keyword>
<evidence type="ECO:0000313" key="4">
    <source>
        <dbReference type="Proteomes" id="UP000191663"/>
    </source>
</evidence>
<evidence type="ECO:0000256" key="1">
    <source>
        <dbReference type="SAM" id="Phobius"/>
    </source>
</evidence>
<protein>
    <recommendedName>
        <fullName evidence="2">LytR/CpsA/Psr regulator C-terminal domain-containing protein</fullName>
    </recommendedName>
</protein>
<accession>A0A1V4QHV6</accession>
<dbReference type="Gene3D" id="3.30.70.2390">
    <property type="match status" value="1"/>
</dbReference>
<sequence>MSGKVIFYILIILLTAFLISVIIMFTREDPQEIYRRNSNLRVEVLNGCGVKRLAIKVANILRQRGFNVVQIGNARQTDFAESVVIERSDETGKNARYFAKRTGIKNIGMDVDPALHLDVTLIVGKDYKKIFPDVEEEF</sequence>
<dbReference type="EMBL" id="MUKB01000024">
    <property type="protein sequence ID" value="OPX18316.1"/>
    <property type="molecule type" value="Genomic_DNA"/>
</dbReference>
<comment type="caution">
    <text evidence="3">The sequence shown here is derived from an EMBL/GenBank/DDBJ whole genome shotgun (WGS) entry which is preliminary data.</text>
</comment>
<name>A0A1V4QHV6_UNCW3</name>
<reference evidence="4" key="1">
    <citation type="submission" date="2017-01" db="EMBL/GenBank/DDBJ databases">
        <title>Novel pathways for hydrocarbon cycling and metabolic interdependencies in hydrothermal sediment communities.</title>
        <authorList>
            <person name="Dombrowski N."/>
            <person name="Seitz K."/>
            <person name="Teske A."/>
            <person name="Baker B."/>
        </authorList>
    </citation>
    <scope>NUCLEOTIDE SEQUENCE [LARGE SCALE GENOMIC DNA]</scope>
</reference>
<dbReference type="Proteomes" id="UP000191663">
    <property type="component" value="Unassembled WGS sequence"/>
</dbReference>
<gene>
    <name evidence="3" type="ORF">BXT86_01880</name>
</gene>
<keyword evidence="1" id="KW-1133">Transmembrane helix</keyword>
<keyword evidence="1" id="KW-0472">Membrane</keyword>
<feature type="domain" description="LytR/CpsA/Psr regulator C-terminal" evidence="2">
    <location>
        <begin position="40"/>
        <end position="127"/>
    </location>
</feature>
<dbReference type="AlphaFoldDB" id="A0A1V4QHV6"/>
<feature type="transmembrane region" description="Helical" evidence="1">
    <location>
        <begin position="6"/>
        <end position="26"/>
    </location>
</feature>